<proteinExistence type="predicted"/>
<gene>
    <name evidence="2" type="ORF">SAMN04489806_2729</name>
</gene>
<keyword evidence="2" id="KW-0808">Transferase</keyword>
<dbReference type="CDD" id="cd02440">
    <property type="entry name" value="AdoMet_MTases"/>
    <property type="match status" value="1"/>
</dbReference>
<organism evidence="2 3">
    <name type="scientific">Paramicrobacterium humi</name>
    <dbReference type="NCBI Taxonomy" id="640635"/>
    <lineage>
        <taxon>Bacteria</taxon>
        <taxon>Bacillati</taxon>
        <taxon>Actinomycetota</taxon>
        <taxon>Actinomycetes</taxon>
        <taxon>Micrococcales</taxon>
        <taxon>Microbacteriaceae</taxon>
        <taxon>Paramicrobacterium</taxon>
    </lineage>
</organism>
<evidence type="ECO:0000259" key="1">
    <source>
        <dbReference type="Pfam" id="PF13847"/>
    </source>
</evidence>
<name>A0A1H4Q6Y3_9MICO</name>
<sequence>MQVNERYMHGHHESVLRTHSWRTVDNSAAYLAPHLKPGLNVLDVGSGPGTITVDIAARVAPGNVVGIDMEPTMETQATGLADSLGRRNVSFRTGSAYAIDAEDDTFDIVHAHQVLQHVADPVAVLREMRRVVKPGGIVAARDVIYIASSWFPLLPGLQKWMDTYQAVARTNGGDPNAGRRLKTLAFEAGFADVASTASIWCFSDAEDRDWWGSAWSVRALESSFATQAIESGVATLEDLREISRAWEDWVQDERGWFAMPHGEILARK</sequence>
<evidence type="ECO:0000313" key="3">
    <source>
        <dbReference type="Proteomes" id="UP000199183"/>
    </source>
</evidence>
<dbReference type="InterPro" id="IPR029063">
    <property type="entry name" value="SAM-dependent_MTases_sf"/>
</dbReference>
<feature type="domain" description="Methyltransferase" evidence="1">
    <location>
        <begin position="36"/>
        <end position="167"/>
    </location>
</feature>
<protein>
    <submittedName>
        <fullName evidence="2">Methyltransferase domain-containing protein</fullName>
    </submittedName>
</protein>
<evidence type="ECO:0000313" key="2">
    <source>
        <dbReference type="EMBL" id="SEC15298.1"/>
    </source>
</evidence>
<dbReference type="PANTHER" id="PTHR43591">
    <property type="entry name" value="METHYLTRANSFERASE"/>
    <property type="match status" value="1"/>
</dbReference>
<keyword evidence="3" id="KW-1185">Reference proteome</keyword>
<dbReference type="PANTHER" id="PTHR43591:SF24">
    <property type="entry name" value="2-METHOXY-6-POLYPRENYL-1,4-BENZOQUINOL METHYLASE, MITOCHONDRIAL"/>
    <property type="match status" value="1"/>
</dbReference>
<dbReference type="STRING" id="640635.SAMN04489806_2729"/>
<dbReference type="RefSeq" id="WP_091185486.1">
    <property type="nucleotide sequence ID" value="NZ_FNRY01000001.1"/>
</dbReference>
<dbReference type="EMBL" id="FNRY01000001">
    <property type="protein sequence ID" value="SEC15298.1"/>
    <property type="molecule type" value="Genomic_DNA"/>
</dbReference>
<dbReference type="Proteomes" id="UP000199183">
    <property type="component" value="Unassembled WGS sequence"/>
</dbReference>
<dbReference type="OrthoDB" id="9795634at2"/>
<dbReference type="InterPro" id="IPR025714">
    <property type="entry name" value="Methyltranfer_dom"/>
</dbReference>
<keyword evidence="2" id="KW-0489">Methyltransferase</keyword>
<dbReference type="AlphaFoldDB" id="A0A1H4Q6Y3"/>
<dbReference type="GO" id="GO:0008168">
    <property type="term" value="F:methyltransferase activity"/>
    <property type="evidence" value="ECO:0007669"/>
    <property type="project" value="UniProtKB-KW"/>
</dbReference>
<accession>A0A1H4Q6Y3</accession>
<reference evidence="2 3" key="1">
    <citation type="submission" date="2016-10" db="EMBL/GenBank/DDBJ databases">
        <authorList>
            <person name="de Groot N.N."/>
        </authorList>
    </citation>
    <scope>NUCLEOTIDE SEQUENCE [LARGE SCALE GENOMIC DNA]</scope>
    <source>
        <strain evidence="2 3">DSM 21799</strain>
    </source>
</reference>
<dbReference type="Pfam" id="PF13847">
    <property type="entry name" value="Methyltransf_31"/>
    <property type="match status" value="1"/>
</dbReference>
<dbReference type="GO" id="GO:0032259">
    <property type="term" value="P:methylation"/>
    <property type="evidence" value="ECO:0007669"/>
    <property type="project" value="UniProtKB-KW"/>
</dbReference>
<dbReference type="SUPFAM" id="SSF53335">
    <property type="entry name" value="S-adenosyl-L-methionine-dependent methyltransferases"/>
    <property type="match status" value="1"/>
</dbReference>
<dbReference type="Gene3D" id="3.40.50.150">
    <property type="entry name" value="Vaccinia Virus protein VP39"/>
    <property type="match status" value="1"/>
</dbReference>